<proteinExistence type="predicted"/>
<organism evidence="1 2">
    <name type="scientific">Collimonas pratensis</name>
    <dbReference type="NCBI Taxonomy" id="279113"/>
    <lineage>
        <taxon>Bacteria</taxon>
        <taxon>Pseudomonadati</taxon>
        <taxon>Pseudomonadota</taxon>
        <taxon>Betaproteobacteria</taxon>
        <taxon>Burkholderiales</taxon>
        <taxon>Oxalobacteraceae</taxon>
        <taxon>Collimonas</taxon>
    </lineage>
</organism>
<evidence type="ECO:0000313" key="2">
    <source>
        <dbReference type="Proteomes" id="UP000074914"/>
    </source>
</evidence>
<accession>A0ABM5Z302</accession>
<name>A0ABM5Z302_9BURK</name>
<gene>
    <name evidence="1" type="ORF">CPter291_1136</name>
</gene>
<sequence>MFVRVESLWDEGRTLDQKALDKRKMNCLCGELRIERQKSEYLAERTYHVARLLNGEFDSLPPLQDVAVLGIYKDHMLLSGLQKDEVTGQTFAQSWRIKILEMTTQQKAAVLID</sequence>
<dbReference type="Proteomes" id="UP000074914">
    <property type="component" value="Chromosome"/>
</dbReference>
<keyword evidence="2" id="KW-1185">Reference proteome</keyword>
<dbReference type="RefSeq" id="WP_062112569.1">
    <property type="nucleotide sequence ID" value="NZ_CP013236.1"/>
</dbReference>
<protein>
    <submittedName>
        <fullName evidence="1">Uncharacterized protein</fullName>
    </submittedName>
</protein>
<dbReference type="EMBL" id="CP013236">
    <property type="protein sequence ID" value="AMP13412.1"/>
    <property type="molecule type" value="Genomic_DNA"/>
</dbReference>
<evidence type="ECO:0000313" key="1">
    <source>
        <dbReference type="EMBL" id="AMP13412.1"/>
    </source>
</evidence>
<reference evidence="1 2" key="1">
    <citation type="submission" date="2015-11" db="EMBL/GenBank/DDBJ databases">
        <title>Exploring the genomic traits of fungus-feeding bacterial genus Collimonas.</title>
        <authorList>
            <person name="Song C."/>
            <person name="Schmidt R."/>
            <person name="de Jager V."/>
            <person name="Krzyzanowska D."/>
            <person name="Jongedijk E."/>
            <person name="Cankar K."/>
            <person name="Beekwilder J."/>
            <person name="van Veen A."/>
            <person name="de Boer W."/>
            <person name="van Veen J.A."/>
            <person name="Garbeva P."/>
        </authorList>
    </citation>
    <scope>NUCLEOTIDE SEQUENCE [LARGE SCALE GENOMIC DNA]</scope>
    <source>
        <strain evidence="1 2">Ter291</strain>
    </source>
</reference>